<gene>
    <name evidence="2" type="ORF">PVAP13_6KG081680</name>
</gene>
<feature type="region of interest" description="Disordered" evidence="1">
    <location>
        <begin position="61"/>
        <end position="151"/>
    </location>
</feature>
<evidence type="ECO:0000313" key="3">
    <source>
        <dbReference type="Proteomes" id="UP000823388"/>
    </source>
</evidence>
<evidence type="ECO:0000256" key="1">
    <source>
        <dbReference type="SAM" id="MobiDB-lite"/>
    </source>
</evidence>
<name>A0A8T0R818_PANVG</name>
<dbReference type="Proteomes" id="UP000823388">
    <property type="component" value="Chromosome 6K"/>
</dbReference>
<feature type="compositionally biased region" description="Basic residues" evidence="1">
    <location>
        <begin position="199"/>
        <end position="209"/>
    </location>
</feature>
<organism evidence="2 3">
    <name type="scientific">Panicum virgatum</name>
    <name type="common">Blackwell switchgrass</name>
    <dbReference type="NCBI Taxonomy" id="38727"/>
    <lineage>
        <taxon>Eukaryota</taxon>
        <taxon>Viridiplantae</taxon>
        <taxon>Streptophyta</taxon>
        <taxon>Embryophyta</taxon>
        <taxon>Tracheophyta</taxon>
        <taxon>Spermatophyta</taxon>
        <taxon>Magnoliopsida</taxon>
        <taxon>Liliopsida</taxon>
        <taxon>Poales</taxon>
        <taxon>Poaceae</taxon>
        <taxon>PACMAD clade</taxon>
        <taxon>Panicoideae</taxon>
        <taxon>Panicodae</taxon>
        <taxon>Paniceae</taxon>
        <taxon>Panicinae</taxon>
        <taxon>Panicum</taxon>
        <taxon>Panicum sect. Hiantes</taxon>
    </lineage>
</organism>
<feature type="compositionally biased region" description="Basic residues" evidence="1">
    <location>
        <begin position="87"/>
        <end position="103"/>
    </location>
</feature>
<sequence>MEDHHHYTTGNGIYAECSVLCRVPSPRHSAKIPHTCRISGTLANLIRHSANPQRLIQNGASLTHTPHTNTHSSTVARLPAPPPPVRPRCRRLSPRAPRRHRPSARAAAARTAAARPPVPPAAIALQPASPPPVRPRRRPPSGCPPPPRLRPPAPCSLRCRSPWLAHNHPPRRSTPAAPVHAACADARHGRRMSTPSRPAAHRRSGTPPN</sequence>
<dbReference type="AlphaFoldDB" id="A0A8T0R818"/>
<keyword evidence="3" id="KW-1185">Reference proteome</keyword>
<reference evidence="2" key="1">
    <citation type="submission" date="2020-05" db="EMBL/GenBank/DDBJ databases">
        <title>WGS assembly of Panicum virgatum.</title>
        <authorList>
            <person name="Lovell J.T."/>
            <person name="Jenkins J."/>
            <person name="Shu S."/>
            <person name="Juenger T.E."/>
            <person name="Schmutz J."/>
        </authorList>
    </citation>
    <scope>NUCLEOTIDE SEQUENCE</scope>
    <source>
        <strain evidence="2">AP13</strain>
    </source>
</reference>
<feature type="compositionally biased region" description="Low complexity" evidence="1">
    <location>
        <begin position="104"/>
        <end position="115"/>
    </location>
</feature>
<feature type="compositionally biased region" description="Low complexity" evidence="1">
    <location>
        <begin position="61"/>
        <end position="78"/>
    </location>
</feature>
<feature type="compositionally biased region" description="Pro residues" evidence="1">
    <location>
        <begin position="141"/>
        <end position="151"/>
    </location>
</feature>
<proteinExistence type="predicted"/>
<comment type="caution">
    <text evidence="2">The sequence shown here is derived from an EMBL/GenBank/DDBJ whole genome shotgun (WGS) entry which is preliminary data.</text>
</comment>
<feature type="region of interest" description="Disordered" evidence="1">
    <location>
        <begin position="163"/>
        <end position="209"/>
    </location>
</feature>
<protein>
    <submittedName>
        <fullName evidence="2">Uncharacterized protein</fullName>
    </submittedName>
</protein>
<accession>A0A8T0R818</accession>
<dbReference type="EMBL" id="CM029047">
    <property type="protein sequence ID" value="KAG2581917.1"/>
    <property type="molecule type" value="Genomic_DNA"/>
</dbReference>
<evidence type="ECO:0000313" key="2">
    <source>
        <dbReference type="EMBL" id="KAG2581917.1"/>
    </source>
</evidence>